<accession>A0A379V0L5</accession>
<name>A0A379V0L5_SALET</name>
<dbReference type="AlphaFoldDB" id="A0A379V0L5"/>
<dbReference type="InterPro" id="IPR000259">
    <property type="entry name" value="Adhesion_dom_fimbrial"/>
</dbReference>
<dbReference type="EMBL" id="UGXK01000001">
    <property type="protein sequence ID" value="SUG74128.1"/>
    <property type="molecule type" value="Genomic_DNA"/>
</dbReference>
<feature type="signal peptide" evidence="1">
    <location>
        <begin position="1"/>
        <end position="28"/>
    </location>
</feature>
<gene>
    <name evidence="3" type="ORF">NCTC5798_05430</name>
</gene>
<evidence type="ECO:0000259" key="2">
    <source>
        <dbReference type="Pfam" id="PF00419"/>
    </source>
</evidence>
<protein>
    <submittedName>
        <fullName evidence="3">Fimbrial protein</fullName>
    </submittedName>
</protein>
<feature type="domain" description="Fimbrial-type adhesion" evidence="2">
    <location>
        <begin position="37"/>
        <end position="181"/>
    </location>
</feature>
<dbReference type="GO" id="GO:0043709">
    <property type="term" value="P:cell adhesion involved in single-species biofilm formation"/>
    <property type="evidence" value="ECO:0007669"/>
    <property type="project" value="TreeGrafter"/>
</dbReference>
<dbReference type="InterPro" id="IPR050263">
    <property type="entry name" value="Bact_Fimbrial_Adh_Pro"/>
</dbReference>
<dbReference type="SUPFAM" id="SSF49401">
    <property type="entry name" value="Bacterial adhesins"/>
    <property type="match status" value="1"/>
</dbReference>
<proteinExistence type="predicted"/>
<dbReference type="NCBIfam" id="NF011834">
    <property type="entry name" value="PRK15306.1"/>
    <property type="match status" value="1"/>
</dbReference>
<dbReference type="InterPro" id="IPR036937">
    <property type="entry name" value="Adhesion_dom_fimbrial_sf"/>
</dbReference>
<dbReference type="PANTHER" id="PTHR33420:SF33">
    <property type="entry name" value="MINOR FIMBRIAL SUBUNIT"/>
    <property type="match status" value="1"/>
</dbReference>
<dbReference type="Gene3D" id="2.60.40.1090">
    <property type="entry name" value="Fimbrial-type adhesion domain"/>
    <property type="match status" value="1"/>
</dbReference>
<reference evidence="3 4" key="1">
    <citation type="submission" date="2018-06" db="EMBL/GenBank/DDBJ databases">
        <authorList>
            <consortium name="Pathogen Informatics"/>
            <person name="Doyle S."/>
        </authorList>
    </citation>
    <scope>NUCLEOTIDE SEQUENCE [LARGE SCALE GENOMIC DNA]</scope>
    <source>
        <strain evidence="3 4">NCTC5798</strain>
    </source>
</reference>
<keyword evidence="1" id="KW-0732">Signal</keyword>
<dbReference type="Proteomes" id="UP000255534">
    <property type="component" value="Unassembled WGS sequence"/>
</dbReference>
<evidence type="ECO:0000313" key="3">
    <source>
        <dbReference type="EMBL" id="SUG74128.1"/>
    </source>
</evidence>
<dbReference type="InterPro" id="IPR008966">
    <property type="entry name" value="Adhesion_dom_sf"/>
</dbReference>
<evidence type="ECO:0000256" key="1">
    <source>
        <dbReference type="SAM" id="SignalP"/>
    </source>
</evidence>
<dbReference type="PANTHER" id="PTHR33420">
    <property type="entry name" value="FIMBRIAL SUBUNIT ELFA-RELATED"/>
    <property type="match status" value="1"/>
</dbReference>
<feature type="chain" id="PRO_5016938371" evidence="1">
    <location>
        <begin position="29"/>
        <end position="195"/>
    </location>
</feature>
<dbReference type="GO" id="GO:0009289">
    <property type="term" value="C:pilus"/>
    <property type="evidence" value="ECO:0007669"/>
    <property type="project" value="InterPro"/>
</dbReference>
<dbReference type="Pfam" id="PF00419">
    <property type="entry name" value="Fimbrial"/>
    <property type="match status" value="1"/>
</dbReference>
<sequence length="195" mass="20524">MRVYMKRNRLSLPIAALAVMAASGSALAANSTNLDVNFTATIKETTCDMKLVGGTGSDTVQELIIGNSSGEVRIDDVRAGTATADFKLVIVECPASLQSLKTSINGTPSGYSTKILTNGTKGSADYMGVSVARASKPDEPFVINSTADSERLVWSEVEINSKEVPLIAIMKETKANSATTGLSQPLRLSYLATSN</sequence>
<organism evidence="3 4">
    <name type="scientific">Salmonella enterica I</name>
    <dbReference type="NCBI Taxonomy" id="59201"/>
    <lineage>
        <taxon>Bacteria</taxon>
        <taxon>Pseudomonadati</taxon>
        <taxon>Pseudomonadota</taxon>
        <taxon>Gammaproteobacteria</taxon>
        <taxon>Enterobacterales</taxon>
        <taxon>Enterobacteriaceae</taxon>
        <taxon>Salmonella</taxon>
    </lineage>
</organism>
<evidence type="ECO:0000313" key="4">
    <source>
        <dbReference type="Proteomes" id="UP000255534"/>
    </source>
</evidence>